<dbReference type="EnsemblPlants" id="PNT67835">
    <property type="protein sequence ID" value="PNT67835"/>
    <property type="gene ID" value="BRADI_3g32656v3"/>
</dbReference>
<accession>A0A2K2D0P4</accession>
<reference evidence="2" key="2">
    <citation type="submission" date="2017-06" db="EMBL/GenBank/DDBJ databases">
        <title>WGS assembly of Brachypodium distachyon.</title>
        <authorList>
            <consortium name="The International Brachypodium Initiative"/>
            <person name="Lucas S."/>
            <person name="Harmon-Smith M."/>
            <person name="Lail K."/>
            <person name="Tice H."/>
            <person name="Grimwood J."/>
            <person name="Bruce D."/>
            <person name="Barry K."/>
            <person name="Shu S."/>
            <person name="Lindquist E."/>
            <person name="Wang M."/>
            <person name="Pitluck S."/>
            <person name="Vogel J.P."/>
            <person name="Garvin D.F."/>
            <person name="Mockler T.C."/>
            <person name="Schmutz J."/>
            <person name="Rokhsar D."/>
            <person name="Bevan M.W."/>
        </authorList>
    </citation>
    <scope>NUCLEOTIDE SEQUENCE</scope>
    <source>
        <strain evidence="2">Bd21</strain>
    </source>
</reference>
<gene>
    <name evidence="2" type="ORF">BRADI_3g32656v3</name>
</gene>
<evidence type="ECO:0000256" key="1">
    <source>
        <dbReference type="SAM" id="MobiDB-lite"/>
    </source>
</evidence>
<sequence length="105" mass="11465">MKPATEQIRQRRTDTRAGEVASTPDAEAWLPPCKQPAAPPLRSLYPAPPLACSPLRCSHATMEAEVIRSSGHRCGSRWARRDVAAASRRDEAVAPRVGSSTKEQF</sequence>
<dbReference type="AlphaFoldDB" id="A0A2K2D0P4"/>
<dbReference type="Gramene" id="PNT67835">
    <property type="protein sequence ID" value="PNT67835"/>
    <property type="gene ID" value="BRADI_3g32656v3"/>
</dbReference>
<dbReference type="Proteomes" id="UP000008810">
    <property type="component" value="Chromosome 3"/>
</dbReference>
<evidence type="ECO:0000313" key="2">
    <source>
        <dbReference type="EMBL" id="PNT67835.1"/>
    </source>
</evidence>
<feature type="region of interest" description="Disordered" evidence="1">
    <location>
        <begin position="1"/>
        <end position="34"/>
    </location>
</feature>
<proteinExistence type="predicted"/>
<feature type="compositionally biased region" description="Basic and acidic residues" evidence="1">
    <location>
        <begin position="8"/>
        <end position="17"/>
    </location>
</feature>
<organism evidence="2">
    <name type="scientific">Brachypodium distachyon</name>
    <name type="common">Purple false brome</name>
    <name type="synonym">Trachynia distachya</name>
    <dbReference type="NCBI Taxonomy" id="15368"/>
    <lineage>
        <taxon>Eukaryota</taxon>
        <taxon>Viridiplantae</taxon>
        <taxon>Streptophyta</taxon>
        <taxon>Embryophyta</taxon>
        <taxon>Tracheophyta</taxon>
        <taxon>Spermatophyta</taxon>
        <taxon>Magnoliopsida</taxon>
        <taxon>Liliopsida</taxon>
        <taxon>Poales</taxon>
        <taxon>Poaceae</taxon>
        <taxon>BOP clade</taxon>
        <taxon>Pooideae</taxon>
        <taxon>Stipodae</taxon>
        <taxon>Brachypodieae</taxon>
        <taxon>Brachypodium</taxon>
    </lineage>
</organism>
<keyword evidence="4" id="KW-1185">Reference proteome</keyword>
<name>A0A2K2D0P4_BRADI</name>
<reference evidence="3" key="3">
    <citation type="submission" date="2018-08" db="UniProtKB">
        <authorList>
            <consortium name="EnsemblPlants"/>
        </authorList>
    </citation>
    <scope>IDENTIFICATION</scope>
    <source>
        <strain evidence="3">cv. Bd21</strain>
    </source>
</reference>
<reference evidence="2 3" key="1">
    <citation type="journal article" date="2010" name="Nature">
        <title>Genome sequencing and analysis of the model grass Brachypodium distachyon.</title>
        <authorList>
            <consortium name="International Brachypodium Initiative"/>
        </authorList>
    </citation>
    <scope>NUCLEOTIDE SEQUENCE [LARGE SCALE GENOMIC DNA]</scope>
    <source>
        <strain evidence="2 3">Bd21</strain>
    </source>
</reference>
<feature type="region of interest" description="Disordered" evidence="1">
    <location>
        <begin position="85"/>
        <end position="105"/>
    </location>
</feature>
<evidence type="ECO:0000313" key="4">
    <source>
        <dbReference type="Proteomes" id="UP000008810"/>
    </source>
</evidence>
<dbReference type="InParanoid" id="A0A2K2D0P4"/>
<evidence type="ECO:0000313" key="3">
    <source>
        <dbReference type="EnsemblPlants" id="PNT67835"/>
    </source>
</evidence>
<dbReference type="EMBL" id="CM000882">
    <property type="protein sequence ID" value="PNT67835.1"/>
    <property type="molecule type" value="Genomic_DNA"/>
</dbReference>
<protein>
    <submittedName>
        <fullName evidence="2 3">Uncharacterized protein</fullName>
    </submittedName>
</protein>